<keyword evidence="3" id="KW-1185">Reference proteome</keyword>
<organism evidence="2 3">
    <name type="scientific">Spirosoma aureum</name>
    <dbReference type="NCBI Taxonomy" id="2692134"/>
    <lineage>
        <taxon>Bacteria</taxon>
        <taxon>Pseudomonadati</taxon>
        <taxon>Bacteroidota</taxon>
        <taxon>Cytophagia</taxon>
        <taxon>Cytophagales</taxon>
        <taxon>Cytophagaceae</taxon>
        <taxon>Spirosoma</taxon>
    </lineage>
</organism>
<dbReference type="EMBL" id="CP050063">
    <property type="protein sequence ID" value="QIP15017.1"/>
    <property type="molecule type" value="Genomic_DNA"/>
</dbReference>
<evidence type="ECO:0000313" key="2">
    <source>
        <dbReference type="EMBL" id="QIP15017.1"/>
    </source>
</evidence>
<sequence>MNTLFDLFKTIVANKAVSEPQNDSSAFELPNHQEDASQGGEFIDDIVWEKDEFSDAGTQPDFNPNLDQ</sequence>
<feature type="region of interest" description="Disordered" evidence="1">
    <location>
        <begin position="18"/>
        <end position="39"/>
    </location>
</feature>
<evidence type="ECO:0000256" key="1">
    <source>
        <dbReference type="SAM" id="MobiDB-lite"/>
    </source>
</evidence>
<evidence type="ECO:0000313" key="3">
    <source>
        <dbReference type="Proteomes" id="UP000501802"/>
    </source>
</evidence>
<dbReference type="AlphaFoldDB" id="A0A6G9ARB2"/>
<protein>
    <submittedName>
        <fullName evidence="2">Uncharacterized protein</fullName>
    </submittedName>
</protein>
<dbReference type="KEGG" id="spib:G8759_21535"/>
<gene>
    <name evidence="2" type="ORF">G8759_21535</name>
</gene>
<accession>A0A6G9ARB2</accession>
<dbReference type="RefSeq" id="WP_167212234.1">
    <property type="nucleotide sequence ID" value="NZ_CP050063.1"/>
</dbReference>
<proteinExistence type="predicted"/>
<name>A0A6G9ARB2_9BACT</name>
<dbReference type="Proteomes" id="UP000501802">
    <property type="component" value="Chromosome"/>
</dbReference>
<reference evidence="2 3" key="1">
    <citation type="submission" date="2020-03" db="EMBL/GenBank/DDBJ databases">
        <authorList>
            <person name="Kim M.K."/>
        </authorList>
    </citation>
    <scope>NUCLEOTIDE SEQUENCE [LARGE SCALE GENOMIC DNA]</scope>
    <source>
        <strain evidence="2 3">BT328</strain>
    </source>
</reference>